<name>A0A9W8XBP8_9PLEO</name>
<proteinExistence type="predicted"/>
<feature type="compositionally biased region" description="Polar residues" evidence="1">
    <location>
        <begin position="30"/>
        <end position="64"/>
    </location>
</feature>
<feature type="compositionally biased region" description="Low complexity" evidence="1">
    <location>
        <begin position="65"/>
        <end position="76"/>
    </location>
</feature>
<feature type="compositionally biased region" description="Polar residues" evidence="1">
    <location>
        <begin position="1"/>
        <end position="22"/>
    </location>
</feature>
<gene>
    <name evidence="2" type="ORF">N0V89_011656</name>
</gene>
<reference evidence="2" key="1">
    <citation type="submission" date="2022-10" db="EMBL/GenBank/DDBJ databases">
        <title>Tapping the CABI collections for fungal endophytes: first genome assemblies for Collariella, Neodidymelliopsis, Ascochyta clinopodiicola, Didymella pomorum, Didymosphaeria variabile, Neocosmospora piperis and Neocucurbitaria cava.</title>
        <authorList>
            <person name="Hill R."/>
        </authorList>
    </citation>
    <scope>NUCLEOTIDE SEQUENCE</scope>
    <source>
        <strain evidence="2">IMI 356815</strain>
    </source>
</reference>
<dbReference type="OrthoDB" id="3792199at2759"/>
<dbReference type="EMBL" id="JAPEUX010000009">
    <property type="protein sequence ID" value="KAJ4345523.1"/>
    <property type="molecule type" value="Genomic_DNA"/>
</dbReference>
<keyword evidence="3" id="KW-1185">Reference proteome</keyword>
<feature type="region of interest" description="Disordered" evidence="1">
    <location>
        <begin position="1"/>
        <end position="116"/>
    </location>
</feature>
<evidence type="ECO:0000313" key="3">
    <source>
        <dbReference type="Proteomes" id="UP001140513"/>
    </source>
</evidence>
<evidence type="ECO:0000256" key="1">
    <source>
        <dbReference type="SAM" id="MobiDB-lite"/>
    </source>
</evidence>
<protein>
    <submittedName>
        <fullName evidence="2">Uncharacterized protein</fullName>
    </submittedName>
</protein>
<evidence type="ECO:0000313" key="2">
    <source>
        <dbReference type="EMBL" id="KAJ4345523.1"/>
    </source>
</evidence>
<dbReference type="Proteomes" id="UP001140513">
    <property type="component" value="Unassembled WGS sequence"/>
</dbReference>
<organism evidence="2 3">
    <name type="scientific">Didymosphaeria variabile</name>
    <dbReference type="NCBI Taxonomy" id="1932322"/>
    <lineage>
        <taxon>Eukaryota</taxon>
        <taxon>Fungi</taxon>
        <taxon>Dikarya</taxon>
        <taxon>Ascomycota</taxon>
        <taxon>Pezizomycotina</taxon>
        <taxon>Dothideomycetes</taxon>
        <taxon>Pleosporomycetidae</taxon>
        <taxon>Pleosporales</taxon>
        <taxon>Massarineae</taxon>
        <taxon>Didymosphaeriaceae</taxon>
        <taxon>Didymosphaeria</taxon>
    </lineage>
</organism>
<accession>A0A9W8XBP8</accession>
<feature type="compositionally biased region" description="Low complexity" evidence="1">
    <location>
        <begin position="95"/>
        <end position="110"/>
    </location>
</feature>
<sequence length="116" mass="12300">MESDEVQVQQLISPTKNTSSSLDHPETKSRIGSTSIKSIRTMSYPKNQQSANGAAQTNGSNSADPSTQPSTSPSSPAIQRWMGERPWEEPFHAQGSGSATSGTANSGTSTETEKRS</sequence>
<dbReference type="RefSeq" id="XP_056065687.1">
    <property type="nucleotide sequence ID" value="XM_056220384.1"/>
</dbReference>
<dbReference type="AlphaFoldDB" id="A0A9W8XBP8"/>
<dbReference type="GeneID" id="80915186"/>
<feature type="compositionally biased region" description="Basic and acidic residues" evidence="1">
    <location>
        <begin position="82"/>
        <end position="91"/>
    </location>
</feature>
<comment type="caution">
    <text evidence="2">The sequence shown here is derived from an EMBL/GenBank/DDBJ whole genome shotgun (WGS) entry which is preliminary data.</text>
</comment>